<evidence type="ECO:0000256" key="1">
    <source>
        <dbReference type="ARBA" id="ARBA00022676"/>
    </source>
</evidence>
<keyword evidence="5" id="KW-1185">Reference proteome</keyword>
<feature type="domain" description="Glycosyltransferase subfamily 4-like N-terminal" evidence="3">
    <location>
        <begin position="14"/>
        <end position="174"/>
    </location>
</feature>
<dbReference type="RefSeq" id="WP_182558521.1">
    <property type="nucleotide sequence ID" value="NZ_JACGWT010000001.1"/>
</dbReference>
<protein>
    <submittedName>
        <fullName evidence="4">Glycosyltransferase involved in cell wall biosynthesis</fullName>
    </submittedName>
</protein>
<dbReference type="PANTHER" id="PTHR45947">
    <property type="entry name" value="SULFOQUINOVOSYL TRANSFERASE SQD2"/>
    <property type="match status" value="1"/>
</dbReference>
<keyword evidence="1" id="KW-0328">Glycosyltransferase</keyword>
<dbReference type="AlphaFoldDB" id="A0A7W3IPN5"/>
<dbReference type="InterPro" id="IPR028098">
    <property type="entry name" value="Glyco_trans_4-like_N"/>
</dbReference>
<dbReference type="Pfam" id="PF13692">
    <property type="entry name" value="Glyco_trans_1_4"/>
    <property type="match status" value="1"/>
</dbReference>
<sequence>MRIAMITETWRPGIDGVVTRLEHTVRELITRGHQVAVWAPSTDPSLAVRQHRTAGVVFPFVDRHRRWGVPDPGLAAAVRAWAPDVVHLVNPVMQGSAALLGLAGRVPVVSSLHTDLTAYATRYHLGFTRPALRAINRATYRRADVRLATSGFGAALLDRIGAGPVELWPAAVDPRFGQARAARGAAPAGDPSVLRLLAVGRLAPEKDWDALVPLLRTGRLDGRALCLDVVGDGPERRRLEQAFAGTRTHFRGVLRGDDLVAAYRDADVLLTASTTETVGLTLLEAVAAGLPVVAVDGPQVRATMAGHPRLGLVAADRRRHDRAWVDALRVALGRAALPDGAPPTWAEATGVLLDHYATAAEAFGRRTLGAEWRPPAQPLTRVPG</sequence>
<dbReference type="EMBL" id="JACGWT010000001">
    <property type="protein sequence ID" value="MBA8792947.1"/>
    <property type="molecule type" value="Genomic_DNA"/>
</dbReference>
<evidence type="ECO:0000313" key="4">
    <source>
        <dbReference type="EMBL" id="MBA8792947.1"/>
    </source>
</evidence>
<evidence type="ECO:0000259" key="3">
    <source>
        <dbReference type="Pfam" id="PF13439"/>
    </source>
</evidence>
<accession>A0A7W3IPN5</accession>
<keyword evidence="2 4" id="KW-0808">Transferase</keyword>
<dbReference type="SUPFAM" id="SSF53756">
    <property type="entry name" value="UDP-Glycosyltransferase/glycogen phosphorylase"/>
    <property type="match status" value="1"/>
</dbReference>
<dbReference type="GO" id="GO:1901137">
    <property type="term" value="P:carbohydrate derivative biosynthetic process"/>
    <property type="evidence" value="ECO:0007669"/>
    <property type="project" value="UniProtKB-ARBA"/>
</dbReference>
<evidence type="ECO:0000256" key="2">
    <source>
        <dbReference type="ARBA" id="ARBA00022679"/>
    </source>
</evidence>
<dbReference type="Pfam" id="PF13439">
    <property type="entry name" value="Glyco_transf_4"/>
    <property type="match status" value="1"/>
</dbReference>
<organism evidence="4 5">
    <name type="scientific">Microlunatus kandeliicorticis</name>
    <dbReference type="NCBI Taxonomy" id="1759536"/>
    <lineage>
        <taxon>Bacteria</taxon>
        <taxon>Bacillati</taxon>
        <taxon>Actinomycetota</taxon>
        <taxon>Actinomycetes</taxon>
        <taxon>Propionibacteriales</taxon>
        <taxon>Propionibacteriaceae</taxon>
        <taxon>Microlunatus</taxon>
    </lineage>
</organism>
<dbReference type="InterPro" id="IPR050194">
    <property type="entry name" value="Glycosyltransferase_grp1"/>
</dbReference>
<reference evidence="4 5" key="1">
    <citation type="submission" date="2020-07" db="EMBL/GenBank/DDBJ databases">
        <title>Sequencing the genomes of 1000 actinobacteria strains.</title>
        <authorList>
            <person name="Klenk H.-P."/>
        </authorList>
    </citation>
    <scope>NUCLEOTIDE SEQUENCE [LARGE SCALE GENOMIC DNA]</scope>
    <source>
        <strain evidence="4 5">DSM 100723</strain>
    </source>
</reference>
<comment type="caution">
    <text evidence="4">The sequence shown here is derived from an EMBL/GenBank/DDBJ whole genome shotgun (WGS) entry which is preliminary data.</text>
</comment>
<dbReference type="GO" id="GO:0016757">
    <property type="term" value="F:glycosyltransferase activity"/>
    <property type="evidence" value="ECO:0007669"/>
    <property type="project" value="UniProtKB-KW"/>
</dbReference>
<proteinExistence type="predicted"/>
<dbReference type="PANTHER" id="PTHR45947:SF3">
    <property type="entry name" value="SULFOQUINOVOSYL TRANSFERASE SQD2"/>
    <property type="match status" value="1"/>
</dbReference>
<dbReference type="Proteomes" id="UP000523079">
    <property type="component" value="Unassembled WGS sequence"/>
</dbReference>
<gene>
    <name evidence="4" type="ORF">FHX74_000541</name>
</gene>
<dbReference type="Gene3D" id="3.40.50.2000">
    <property type="entry name" value="Glycogen Phosphorylase B"/>
    <property type="match status" value="2"/>
</dbReference>
<name>A0A7W3IPN5_9ACTN</name>
<evidence type="ECO:0000313" key="5">
    <source>
        <dbReference type="Proteomes" id="UP000523079"/>
    </source>
</evidence>